<evidence type="ECO:0000256" key="1">
    <source>
        <dbReference type="SAM" id="Phobius"/>
    </source>
</evidence>
<evidence type="ECO:0000313" key="2">
    <source>
        <dbReference type="EMBL" id="JAI02563.1"/>
    </source>
</evidence>
<organism evidence="2">
    <name type="scientific">Anguilla anguilla</name>
    <name type="common">European freshwater eel</name>
    <name type="synonym">Muraena anguilla</name>
    <dbReference type="NCBI Taxonomy" id="7936"/>
    <lineage>
        <taxon>Eukaryota</taxon>
        <taxon>Metazoa</taxon>
        <taxon>Chordata</taxon>
        <taxon>Craniata</taxon>
        <taxon>Vertebrata</taxon>
        <taxon>Euteleostomi</taxon>
        <taxon>Actinopterygii</taxon>
        <taxon>Neopterygii</taxon>
        <taxon>Teleostei</taxon>
        <taxon>Anguilliformes</taxon>
        <taxon>Anguillidae</taxon>
        <taxon>Anguilla</taxon>
    </lineage>
</organism>
<proteinExistence type="predicted"/>
<sequence>MIAFQGTKQPITVHCLDNLASKPEKNRYYLIMLTADFIMMLSVMCAPGIWLATRQSA</sequence>
<keyword evidence="1" id="KW-0472">Membrane</keyword>
<keyword evidence="1" id="KW-0812">Transmembrane</keyword>
<accession>A0A0E9XIK8</accession>
<reference evidence="2" key="2">
    <citation type="journal article" date="2015" name="Fish Shellfish Immunol.">
        <title>Early steps in the European eel (Anguilla anguilla)-Vibrio vulnificus interaction in the gills: Role of the RtxA13 toxin.</title>
        <authorList>
            <person name="Callol A."/>
            <person name="Pajuelo D."/>
            <person name="Ebbesson L."/>
            <person name="Teles M."/>
            <person name="MacKenzie S."/>
            <person name="Amaro C."/>
        </authorList>
    </citation>
    <scope>NUCLEOTIDE SEQUENCE</scope>
</reference>
<dbReference type="AlphaFoldDB" id="A0A0E9XIK8"/>
<reference evidence="2" key="1">
    <citation type="submission" date="2014-11" db="EMBL/GenBank/DDBJ databases">
        <authorList>
            <person name="Amaro Gonzalez C."/>
        </authorList>
    </citation>
    <scope>NUCLEOTIDE SEQUENCE</scope>
</reference>
<keyword evidence="1" id="KW-1133">Transmembrane helix</keyword>
<feature type="transmembrane region" description="Helical" evidence="1">
    <location>
        <begin position="28"/>
        <end position="52"/>
    </location>
</feature>
<protein>
    <submittedName>
        <fullName evidence="2">Uncharacterized protein</fullName>
    </submittedName>
</protein>
<dbReference type="EMBL" id="GBXM01006015">
    <property type="protein sequence ID" value="JAI02563.1"/>
    <property type="molecule type" value="Transcribed_RNA"/>
</dbReference>
<name>A0A0E9XIK8_ANGAN</name>